<gene>
    <name evidence="2" type="ORF">AUC68_15250</name>
</gene>
<keyword evidence="1" id="KW-0472">Membrane</keyword>
<name>A0A1E3W653_9HYPH</name>
<organism evidence="2 3">
    <name type="scientific">Methyloceanibacter methanicus</name>
    <dbReference type="NCBI Taxonomy" id="1774968"/>
    <lineage>
        <taxon>Bacteria</taxon>
        <taxon>Pseudomonadati</taxon>
        <taxon>Pseudomonadota</taxon>
        <taxon>Alphaproteobacteria</taxon>
        <taxon>Hyphomicrobiales</taxon>
        <taxon>Hyphomicrobiaceae</taxon>
        <taxon>Methyloceanibacter</taxon>
    </lineage>
</organism>
<dbReference type="AlphaFoldDB" id="A0A1E3W653"/>
<feature type="transmembrane region" description="Helical" evidence="1">
    <location>
        <begin position="117"/>
        <end position="138"/>
    </location>
</feature>
<sequence>MATIYDLKPEFQALLRPMAARLVRAGLTANAVTGTALALSLAQGALIALWPGARWPLLLVPLTLFVRMALNAIDGIMAKEHGQKSVTGAVLNELSDVVSDAALYLPFALIADVNAPLLVLVVVVGLITEMAGVLGPMIGASRRYDGPFGKSDRAFGFGLLAVLLGLGLSPGIWTTLMLAAMLALSVFTVWNRACRAVAEARG</sequence>
<keyword evidence="1" id="KW-0812">Transmembrane</keyword>
<evidence type="ECO:0000256" key="1">
    <source>
        <dbReference type="SAM" id="Phobius"/>
    </source>
</evidence>
<evidence type="ECO:0008006" key="4">
    <source>
        <dbReference type="Google" id="ProtNLM"/>
    </source>
</evidence>
<keyword evidence="3" id="KW-1185">Reference proteome</keyword>
<dbReference type="RefSeq" id="WP_069436486.1">
    <property type="nucleotide sequence ID" value="NZ_LPWG01000005.1"/>
</dbReference>
<dbReference type="STRING" id="1774968.AUC68_15250"/>
<evidence type="ECO:0000313" key="2">
    <source>
        <dbReference type="EMBL" id="ODS00587.1"/>
    </source>
</evidence>
<evidence type="ECO:0000313" key="3">
    <source>
        <dbReference type="Proteomes" id="UP000094501"/>
    </source>
</evidence>
<dbReference type="InterPro" id="IPR043130">
    <property type="entry name" value="CDP-OH_PTrfase_TM_dom"/>
</dbReference>
<dbReference type="Gene3D" id="1.20.120.1760">
    <property type="match status" value="1"/>
</dbReference>
<dbReference type="OrthoDB" id="1034332at2"/>
<dbReference type="Pfam" id="PF01066">
    <property type="entry name" value="CDP-OH_P_transf"/>
    <property type="match status" value="1"/>
</dbReference>
<keyword evidence="1" id="KW-1133">Transmembrane helix</keyword>
<dbReference type="Proteomes" id="UP000094501">
    <property type="component" value="Unassembled WGS sequence"/>
</dbReference>
<protein>
    <recommendedName>
        <fullName evidence="4">CDP-alcohol phosphatidyltransferase</fullName>
    </recommendedName>
</protein>
<feature type="transmembrane region" description="Helical" evidence="1">
    <location>
        <begin position="55"/>
        <end position="73"/>
    </location>
</feature>
<dbReference type="InterPro" id="IPR000462">
    <property type="entry name" value="CDP-OH_P_trans"/>
</dbReference>
<comment type="caution">
    <text evidence="2">The sequence shown here is derived from an EMBL/GenBank/DDBJ whole genome shotgun (WGS) entry which is preliminary data.</text>
</comment>
<feature type="transmembrane region" description="Helical" evidence="1">
    <location>
        <begin position="159"/>
        <end position="190"/>
    </location>
</feature>
<feature type="transmembrane region" description="Helical" evidence="1">
    <location>
        <begin position="25"/>
        <end position="49"/>
    </location>
</feature>
<accession>A0A1E3W653</accession>
<reference evidence="2 3" key="1">
    <citation type="journal article" date="2016" name="Environ. Microbiol.">
        <title>New Methyloceanibacter diversity from North Sea sediments includes methanotroph containing solely the soluble methane monooxygenase.</title>
        <authorList>
            <person name="Vekeman B."/>
            <person name="Kerckhof F.M."/>
            <person name="Cremers G."/>
            <person name="de Vos P."/>
            <person name="Vandamme P."/>
            <person name="Boon N."/>
            <person name="Op den Camp H.J."/>
            <person name="Heylen K."/>
        </authorList>
    </citation>
    <scope>NUCLEOTIDE SEQUENCE [LARGE SCALE GENOMIC DNA]</scope>
    <source>
        <strain evidence="2 3">R-67174</strain>
    </source>
</reference>
<dbReference type="EMBL" id="LPWG01000005">
    <property type="protein sequence ID" value="ODS00587.1"/>
    <property type="molecule type" value="Genomic_DNA"/>
</dbReference>
<proteinExistence type="predicted"/>